<evidence type="ECO:0000313" key="18">
    <source>
        <dbReference type="WBParaSite" id="SMTH1_105550.1"/>
    </source>
</evidence>
<keyword evidence="5" id="KW-0997">Cell inner membrane</keyword>
<feature type="transmembrane region" description="Helical" evidence="14">
    <location>
        <begin position="524"/>
        <end position="545"/>
    </location>
</feature>
<feature type="transmembrane region" description="Helical" evidence="14">
    <location>
        <begin position="654"/>
        <end position="673"/>
    </location>
</feature>
<evidence type="ECO:0000256" key="12">
    <source>
        <dbReference type="ARBA" id="ARBA00023136"/>
    </source>
</evidence>
<feature type="domain" description="Alanine dehydrogenase/pyridine nucleotide transhydrogenase N-terminal" evidence="16">
    <location>
        <begin position="51"/>
        <end position="194"/>
    </location>
</feature>
<dbReference type="PANTHER" id="PTHR10160:SF19">
    <property type="entry name" value="PROTON-TRANSLOCATING NAD(P)(+) TRANSHYDROGENASE"/>
    <property type="match status" value="1"/>
</dbReference>
<dbReference type="InterPro" id="IPR024605">
    <property type="entry name" value="NADP_transhyd_a_C"/>
</dbReference>
<keyword evidence="4" id="KW-1003">Cell membrane</keyword>
<dbReference type="InterPro" id="IPR008143">
    <property type="entry name" value="Ala_DH/PNT_CS2"/>
</dbReference>
<name>A0AA85AT70_9TREM</name>
<evidence type="ECO:0000256" key="9">
    <source>
        <dbReference type="ARBA" id="ARBA00022967"/>
    </source>
</evidence>
<keyword evidence="9" id="KW-1278">Translocase</keyword>
<comment type="catalytic activity">
    <reaction evidence="13">
        <text>NAD(+) + NADPH + H(+)(in) = NADH + NADP(+) + H(+)(out)</text>
        <dbReference type="Rhea" id="RHEA:47992"/>
        <dbReference type="ChEBI" id="CHEBI:15378"/>
        <dbReference type="ChEBI" id="CHEBI:57540"/>
        <dbReference type="ChEBI" id="CHEBI:57783"/>
        <dbReference type="ChEBI" id="CHEBI:57945"/>
        <dbReference type="ChEBI" id="CHEBI:58349"/>
        <dbReference type="EC" id="7.1.1.1"/>
    </reaction>
</comment>
<dbReference type="Gene3D" id="3.40.50.1220">
    <property type="entry name" value="TPP-binding domain"/>
    <property type="match status" value="1"/>
</dbReference>
<dbReference type="GO" id="GO:0008750">
    <property type="term" value="F:proton-translocating NAD(P)+ transhydrogenase activity"/>
    <property type="evidence" value="ECO:0007669"/>
    <property type="project" value="UniProtKB-EC"/>
</dbReference>
<evidence type="ECO:0000256" key="11">
    <source>
        <dbReference type="ARBA" id="ARBA00023027"/>
    </source>
</evidence>
<dbReference type="GO" id="GO:0050661">
    <property type="term" value="F:NADP binding"/>
    <property type="evidence" value="ECO:0007669"/>
    <property type="project" value="TreeGrafter"/>
</dbReference>
<dbReference type="InterPro" id="IPR029035">
    <property type="entry name" value="DHS-like_NAD/FAD-binding_dom"/>
</dbReference>
<evidence type="ECO:0000313" key="17">
    <source>
        <dbReference type="Proteomes" id="UP000050791"/>
    </source>
</evidence>
<dbReference type="NCBIfam" id="TIGR00561">
    <property type="entry name" value="pntA"/>
    <property type="match status" value="1"/>
</dbReference>
<dbReference type="EC" id="7.1.1.1" evidence="3"/>
<dbReference type="SUPFAM" id="SSF52467">
    <property type="entry name" value="DHS-like NAD/FAD-binding domain"/>
    <property type="match status" value="1"/>
</dbReference>
<dbReference type="WBParaSite" id="SMTH1_105550.1">
    <property type="protein sequence ID" value="SMTH1_105550.1"/>
    <property type="gene ID" value="SMTH1_105550"/>
</dbReference>
<dbReference type="GO" id="GO:0006740">
    <property type="term" value="P:NADPH regeneration"/>
    <property type="evidence" value="ECO:0007669"/>
    <property type="project" value="TreeGrafter"/>
</dbReference>
<dbReference type="Pfam" id="PF05222">
    <property type="entry name" value="AlaDh_PNT_N"/>
    <property type="match status" value="1"/>
</dbReference>
<keyword evidence="11" id="KW-0520">NAD</keyword>
<accession>A0AA85AT70</accession>
<comment type="similarity">
    <text evidence="2">In the N-terminal section; belongs to the AlaDH/PNT family.</text>
</comment>
<comment type="subcellular location">
    <subcellularLocation>
        <location evidence="1">Cell inner membrane</location>
        <topology evidence="1">Multi-pass membrane protein</topology>
    </subcellularLocation>
</comment>
<protein>
    <recommendedName>
        <fullName evidence="3">proton-translocating NAD(P)(+) transhydrogenase</fullName>
        <ecNumber evidence="3">7.1.1.1</ecNumber>
    </recommendedName>
</protein>
<dbReference type="InterPro" id="IPR034300">
    <property type="entry name" value="PNTB-like"/>
</dbReference>
<dbReference type="InterPro" id="IPR026255">
    <property type="entry name" value="NADP_transhyd_a"/>
</dbReference>
<feature type="transmembrane region" description="Helical" evidence="14">
    <location>
        <begin position="498"/>
        <end position="518"/>
    </location>
</feature>
<dbReference type="NCBIfam" id="NF006942">
    <property type="entry name" value="PRK09424.1"/>
    <property type="match status" value="1"/>
</dbReference>
<dbReference type="GO" id="GO:0005886">
    <property type="term" value="C:plasma membrane"/>
    <property type="evidence" value="ECO:0007669"/>
    <property type="project" value="UniProtKB-SubCell"/>
</dbReference>
<keyword evidence="7" id="KW-0547">Nucleotide-binding</keyword>
<dbReference type="Proteomes" id="UP000050791">
    <property type="component" value="Unassembled WGS sequence"/>
</dbReference>
<dbReference type="PANTHER" id="PTHR10160">
    <property type="entry name" value="NAD(P) TRANSHYDROGENASE"/>
    <property type="match status" value="1"/>
</dbReference>
<evidence type="ECO:0000256" key="10">
    <source>
        <dbReference type="ARBA" id="ARBA00022989"/>
    </source>
</evidence>
<dbReference type="Gene3D" id="3.40.50.720">
    <property type="entry name" value="NAD(P)-binding Rossmann-like Domain"/>
    <property type="match status" value="2"/>
</dbReference>
<evidence type="ECO:0000256" key="13">
    <source>
        <dbReference type="ARBA" id="ARBA00048202"/>
    </source>
</evidence>
<evidence type="ECO:0000256" key="4">
    <source>
        <dbReference type="ARBA" id="ARBA00022475"/>
    </source>
</evidence>
<organism evidence="17 18">
    <name type="scientific">Schistosoma mattheei</name>
    <dbReference type="NCBI Taxonomy" id="31246"/>
    <lineage>
        <taxon>Eukaryota</taxon>
        <taxon>Metazoa</taxon>
        <taxon>Spiralia</taxon>
        <taxon>Lophotrochozoa</taxon>
        <taxon>Platyhelminthes</taxon>
        <taxon>Trematoda</taxon>
        <taxon>Digenea</taxon>
        <taxon>Strigeidida</taxon>
        <taxon>Schistosomatoidea</taxon>
        <taxon>Schistosomatidae</taxon>
        <taxon>Schistosoma</taxon>
    </lineage>
</organism>
<dbReference type="Pfam" id="PF12769">
    <property type="entry name" value="PNTB_4TM"/>
    <property type="match status" value="1"/>
</dbReference>
<dbReference type="SUPFAM" id="SSF51735">
    <property type="entry name" value="NAD(P)-binding Rossmann-fold domains"/>
    <property type="match status" value="1"/>
</dbReference>
<dbReference type="AlphaFoldDB" id="A0AA85AT70"/>
<dbReference type="Pfam" id="PF01262">
    <property type="entry name" value="AlaDh_PNT_C"/>
    <property type="match status" value="1"/>
</dbReference>
<evidence type="ECO:0000256" key="7">
    <source>
        <dbReference type="ARBA" id="ARBA00022741"/>
    </source>
</evidence>
<evidence type="ECO:0000256" key="5">
    <source>
        <dbReference type="ARBA" id="ARBA00022519"/>
    </source>
</evidence>
<reference evidence="18" key="1">
    <citation type="submission" date="2023-11" db="UniProtKB">
        <authorList>
            <consortium name="WormBaseParasite"/>
        </authorList>
    </citation>
    <scope>IDENTIFICATION</scope>
</reference>
<feature type="transmembrane region" description="Helical" evidence="14">
    <location>
        <begin position="685"/>
        <end position="706"/>
    </location>
</feature>
<keyword evidence="8" id="KW-0521">NADP</keyword>
<feature type="transmembrane region" description="Helical" evidence="14">
    <location>
        <begin position="557"/>
        <end position="576"/>
    </location>
</feature>
<dbReference type="InterPro" id="IPR007698">
    <property type="entry name" value="AlaDH/PNT_NAD(H)-bd"/>
</dbReference>
<proteinExistence type="inferred from homology"/>
<evidence type="ECO:0000256" key="6">
    <source>
        <dbReference type="ARBA" id="ARBA00022692"/>
    </source>
</evidence>
<evidence type="ECO:0000256" key="3">
    <source>
        <dbReference type="ARBA" id="ARBA00012943"/>
    </source>
</evidence>
<dbReference type="SMART" id="SM01003">
    <property type="entry name" value="AlaDh_PNT_N"/>
    <property type="match status" value="1"/>
</dbReference>
<dbReference type="FunFam" id="3.40.50.720:FF:000028">
    <property type="entry name" value="NAD(P) transhydrogenase subunit alpha"/>
    <property type="match status" value="1"/>
</dbReference>
<feature type="transmembrane region" description="Helical" evidence="14">
    <location>
        <begin position="588"/>
        <end position="610"/>
    </location>
</feature>
<feature type="transmembrane region" description="Helical" evidence="14">
    <location>
        <begin position="766"/>
        <end position="785"/>
    </location>
</feature>
<evidence type="ECO:0000256" key="14">
    <source>
        <dbReference type="SAM" id="Phobius"/>
    </source>
</evidence>
<feature type="domain" description="Alanine dehydrogenase/pyridine nucleotide transhydrogenase NAD(H)-binding" evidence="15">
    <location>
        <begin position="203"/>
        <end position="367"/>
    </location>
</feature>
<dbReference type="GO" id="GO:0005743">
    <property type="term" value="C:mitochondrial inner membrane"/>
    <property type="evidence" value="ECO:0007669"/>
    <property type="project" value="TreeGrafter"/>
</dbReference>
<dbReference type="SUPFAM" id="SSF52283">
    <property type="entry name" value="Formate/glycerate dehydrogenase catalytic domain-like"/>
    <property type="match status" value="1"/>
</dbReference>
<feature type="transmembrane region" description="Helical" evidence="14">
    <location>
        <begin position="791"/>
        <end position="812"/>
    </location>
</feature>
<feature type="transmembrane region" description="Helical" evidence="14">
    <location>
        <begin position="726"/>
        <end position="746"/>
    </location>
</feature>
<dbReference type="InterPro" id="IPR036291">
    <property type="entry name" value="NAD(P)-bd_dom_sf"/>
</dbReference>
<keyword evidence="10 14" id="KW-1133">Transmembrane helix</keyword>
<evidence type="ECO:0000259" key="15">
    <source>
        <dbReference type="SMART" id="SM01002"/>
    </source>
</evidence>
<dbReference type="Pfam" id="PF02233">
    <property type="entry name" value="PNTB"/>
    <property type="match status" value="2"/>
</dbReference>
<evidence type="ECO:0000256" key="8">
    <source>
        <dbReference type="ARBA" id="ARBA00022857"/>
    </source>
</evidence>
<keyword evidence="6 14" id="KW-0812">Transmembrane</keyword>
<dbReference type="GO" id="GO:0016491">
    <property type="term" value="F:oxidoreductase activity"/>
    <property type="evidence" value="ECO:0007669"/>
    <property type="project" value="InterPro"/>
</dbReference>
<evidence type="ECO:0000259" key="16">
    <source>
        <dbReference type="SMART" id="SM01003"/>
    </source>
</evidence>
<evidence type="ECO:0000256" key="2">
    <source>
        <dbReference type="ARBA" id="ARBA00005624"/>
    </source>
</evidence>
<sequence>MAAVFFVLHSPTAIQSHRLVHLKSVSFVHRLYTTRPESSQLGIAFNTLRIGIPKESFIDEKRVSVTPQTANLFSKCGFNVFVQTGAGVNSNFLDSDYIKAGAKIITDSVESLYNQSDIILKIRPPTLNSLPNLSDEVSMLRPNSTLISLIYPAKNQSLIDALSKKKVNLLALDCIPRISRAQSFDVLSSMANISGYKGVIEAAGLFNRFFAGQITAAGRIPPAKVLVIGGGVAGLSAVSTAKSLGAIVRAFDTREAVREQVESFGAEFLTVNIQESGEGGGGYAKEMSQKYLEAEMELFAKQAKEVDIIITSALIPGKPAPKLITKDIVESMRPGSVIVDLASESGGNVETTVPGKLTYHHNVAHIGYTDLPSRLPGQASTLFSNNVANYLLSMTPPGSKDRFYLNLEDDVIRESLILYNGELMWPPPVRSQPKSSSKLINSKQLSKAGGNVALQPEDSSSVFKNKLRSAISTSVCLSGLVGLGLYSPSSAFTTMLTTFGLSSIVGYHTVWGVTPALHSPLMSVTNAISGITAVGGLLLMGGGFYPSSVPESLAASATLLSAINIGGGFVVTQRMLNMFKRPTDLPEYNYLLTIPAAVLLGVYGYGILTLPPSLLTDMHQTTYLASSLCCIGALTALSSQNVVVLVMLWPNLELLTQMGACLTGGSLIGSIAAKRIQVTDLPQMVALFHSLVGAAAVLTCIANYMVEMPHLILDPNCYGALQLMKTVAYLGTYIGGITLTGSLIAFGKLQGILKSTPLLLPMRNTLNASLVTLSGGCLVGLLSLAGVAGGISGLTLTAAIGGADMPVVITVLNSYSVVVVKRTLGVGYAAVDNPIFFKENTEMLLGDAKTICDDLLNACRNPS</sequence>
<dbReference type="SMART" id="SM01002">
    <property type="entry name" value="AlaDh_PNT_C"/>
    <property type="match status" value="1"/>
</dbReference>
<dbReference type="PROSITE" id="PS00837">
    <property type="entry name" value="ALADH_PNT_2"/>
    <property type="match status" value="1"/>
</dbReference>
<dbReference type="CDD" id="cd05304">
    <property type="entry name" value="Rubrum_tdh"/>
    <property type="match status" value="1"/>
</dbReference>
<keyword evidence="12 14" id="KW-0472">Membrane</keyword>
<evidence type="ECO:0000256" key="1">
    <source>
        <dbReference type="ARBA" id="ARBA00004429"/>
    </source>
</evidence>
<dbReference type="InterPro" id="IPR007886">
    <property type="entry name" value="AlaDH/PNT_N"/>
</dbReference>